<feature type="compositionally biased region" description="Polar residues" evidence="1">
    <location>
        <begin position="1"/>
        <end position="12"/>
    </location>
</feature>
<reference evidence="2" key="1">
    <citation type="submission" date="2023-03" db="EMBL/GenBank/DDBJ databases">
        <title>Massive genome expansion in bonnet fungi (Mycena s.s.) driven by repeated elements and novel gene families across ecological guilds.</title>
        <authorList>
            <consortium name="Lawrence Berkeley National Laboratory"/>
            <person name="Harder C.B."/>
            <person name="Miyauchi S."/>
            <person name="Viragh M."/>
            <person name="Kuo A."/>
            <person name="Thoen E."/>
            <person name="Andreopoulos B."/>
            <person name="Lu D."/>
            <person name="Skrede I."/>
            <person name="Drula E."/>
            <person name="Henrissat B."/>
            <person name="Morin E."/>
            <person name="Kohler A."/>
            <person name="Barry K."/>
            <person name="LaButti K."/>
            <person name="Morin E."/>
            <person name="Salamov A."/>
            <person name="Lipzen A."/>
            <person name="Mereny Z."/>
            <person name="Hegedus B."/>
            <person name="Baldrian P."/>
            <person name="Stursova M."/>
            <person name="Weitz H."/>
            <person name="Taylor A."/>
            <person name="Grigoriev I.V."/>
            <person name="Nagy L.G."/>
            <person name="Martin F."/>
            <person name="Kauserud H."/>
        </authorList>
    </citation>
    <scope>NUCLEOTIDE SEQUENCE</scope>
    <source>
        <strain evidence="2">CBHHK173m</strain>
    </source>
</reference>
<keyword evidence="3" id="KW-1185">Reference proteome</keyword>
<comment type="caution">
    <text evidence="2">The sequence shown here is derived from an EMBL/GenBank/DDBJ whole genome shotgun (WGS) entry which is preliminary data.</text>
</comment>
<organism evidence="2 3">
    <name type="scientific">Mycena belliarum</name>
    <dbReference type="NCBI Taxonomy" id="1033014"/>
    <lineage>
        <taxon>Eukaryota</taxon>
        <taxon>Fungi</taxon>
        <taxon>Dikarya</taxon>
        <taxon>Basidiomycota</taxon>
        <taxon>Agaricomycotina</taxon>
        <taxon>Agaricomycetes</taxon>
        <taxon>Agaricomycetidae</taxon>
        <taxon>Agaricales</taxon>
        <taxon>Marasmiineae</taxon>
        <taxon>Mycenaceae</taxon>
        <taxon>Mycena</taxon>
    </lineage>
</organism>
<dbReference type="AlphaFoldDB" id="A0AAD6TPU8"/>
<proteinExistence type="predicted"/>
<evidence type="ECO:0000313" key="2">
    <source>
        <dbReference type="EMBL" id="KAJ7063798.1"/>
    </source>
</evidence>
<evidence type="ECO:0000256" key="1">
    <source>
        <dbReference type="SAM" id="MobiDB-lite"/>
    </source>
</evidence>
<feature type="region of interest" description="Disordered" evidence="1">
    <location>
        <begin position="1"/>
        <end position="25"/>
    </location>
</feature>
<protein>
    <submittedName>
        <fullName evidence="2">Uncharacterized protein</fullName>
    </submittedName>
</protein>
<dbReference type="Proteomes" id="UP001222325">
    <property type="component" value="Unassembled WGS sequence"/>
</dbReference>
<dbReference type="EMBL" id="JARJCN010000196">
    <property type="protein sequence ID" value="KAJ7063798.1"/>
    <property type="molecule type" value="Genomic_DNA"/>
</dbReference>
<name>A0AAD6TPU8_9AGAR</name>
<accession>A0AAD6TPU8</accession>
<evidence type="ECO:0000313" key="3">
    <source>
        <dbReference type="Proteomes" id="UP001222325"/>
    </source>
</evidence>
<gene>
    <name evidence="2" type="ORF">B0H15DRAFT_807800</name>
</gene>
<sequence length="229" mass="25487">MTKNWSSKASNCSKDKDSEAPQWKKGTIRNQRARFAHHVHAVRSSVKHCFRVPWIHLNLIQVYKRCPRAFQSVSLNLMVWERLCANVSSRARRKVHLVDCALQSDADEGELPGSQQFMGKPPMSNQLSCVLICARDPARCLAAESASRSASLARHLISQKNKRDESSQSPPNQYLHRAGSIAFSTTFKLIDVGAELHSGFGALSVRAINLGDRSLARCPIGRKTEHGKS</sequence>